<evidence type="ECO:0000256" key="12">
    <source>
        <dbReference type="ARBA" id="ARBA00023012"/>
    </source>
</evidence>
<keyword evidence="13" id="KW-0411">Iron-sulfur</keyword>
<proteinExistence type="predicted"/>
<evidence type="ECO:0000259" key="19">
    <source>
        <dbReference type="PROSITE" id="PS50109"/>
    </source>
</evidence>
<dbReference type="EC" id="2.7.13.3" evidence="4"/>
<dbReference type="Pfam" id="PF07730">
    <property type="entry name" value="HisKA_3"/>
    <property type="match status" value="1"/>
</dbReference>
<evidence type="ECO:0000256" key="18">
    <source>
        <dbReference type="SAM" id="Phobius"/>
    </source>
</evidence>
<sequence>MSDDFESRWDHLWALAPFLLAGLTALTALTDGVHPVKLLPALVGAGWYAATVYRYESWLTRPALTTLYLVGALAVTSVGLPLHQAYFMMTVSLTVQCFMFLPNGWTYAGATAVTLAQVVNPWLDRPAPGDLPNLALGLAVTCVIGGSIRAVAEQSEQRQVALAELAASNDRLRSLAEENAALQAQLLAQAREAGVRGERERLAREIHDTIAQDLIGIVTQLEAAEHAASQRAEPGGAGPGGDPDAQLRHRLDVARRMAREGLAEARRSVRALRPRPLADAQLAGALRAETARWSLAHGIGAEVTVTGDPVPLHPEVEVTLLRTAQEALRNTQRHAAAGRVGVTLSYMGDVVALDVRDDGVGFAPGAAPAPGGGGFGLTAMRQRVTRLAGTLEIESQPGEGTGVSATLPAIPAARAVPLTETERTTAREADPG</sequence>
<dbReference type="Gene3D" id="3.30.565.10">
    <property type="entry name" value="Histidine kinase-like ATPase, C-terminal domain"/>
    <property type="match status" value="1"/>
</dbReference>
<keyword evidence="7" id="KW-0963">Cytoplasm</keyword>
<dbReference type="SUPFAM" id="SSF55874">
    <property type="entry name" value="ATPase domain of HSP90 chaperone/DNA topoisomerase II/histidine kinase"/>
    <property type="match status" value="1"/>
</dbReference>
<evidence type="ECO:0000256" key="15">
    <source>
        <dbReference type="ARBA" id="ARBA00030800"/>
    </source>
</evidence>
<evidence type="ECO:0000256" key="13">
    <source>
        <dbReference type="ARBA" id="ARBA00023014"/>
    </source>
</evidence>
<evidence type="ECO:0000256" key="11">
    <source>
        <dbReference type="ARBA" id="ARBA00023004"/>
    </source>
</evidence>
<feature type="coiled-coil region" evidence="16">
    <location>
        <begin position="158"/>
        <end position="192"/>
    </location>
</feature>
<feature type="domain" description="Histidine kinase" evidence="19">
    <location>
        <begin position="320"/>
        <end position="411"/>
    </location>
</feature>
<dbReference type="Gene3D" id="1.20.5.1930">
    <property type="match status" value="1"/>
</dbReference>
<dbReference type="GO" id="GO:0016301">
    <property type="term" value="F:kinase activity"/>
    <property type="evidence" value="ECO:0007669"/>
    <property type="project" value="UniProtKB-KW"/>
</dbReference>
<evidence type="ECO:0000313" key="21">
    <source>
        <dbReference type="Proteomes" id="UP001183410"/>
    </source>
</evidence>
<dbReference type="InterPro" id="IPR017205">
    <property type="entry name" value="Sig_transdc_His_kinase_ChrS"/>
</dbReference>
<dbReference type="CDD" id="cd16917">
    <property type="entry name" value="HATPase_UhpB-NarQ-NarX-like"/>
    <property type="match status" value="1"/>
</dbReference>
<comment type="cofactor">
    <cofactor evidence="2">
        <name>[4Fe-4S] cluster</name>
        <dbReference type="ChEBI" id="CHEBI:49883"/>
    </cofactor>
</comment>
<feature type="transmembrane region" description="Helical" evidence="18">
    <location>
        <begin position="36"/>
        <end position="55"/>
    </location>
</feature>
<evidence type="ECO:0000256" key="8">
    <source>
        <dbReference type="ARBA" id="ARBA00022679"/>
    </source>
</evidence>
<reference evidence="21" key="1">
    <citation type="submission" date="2023-07" db="EMBL/GenBank/DDBJ databases">
        <title>30 novel species of actinomycetes from the DSMZ collection.</title>
        <authorList>
            <person name="Nouioui I."/>
        </authorList>
    </citation>
    <scope>NUCLEOTIDE SEQUENCE [LARGE SCALE GENOMIC DNA]</scope>
    <source>
        <strain evidence="21">DSM 44915</strain>
    </source>
</reference>
<keyword evidence="21" id="KW-1185">Reference proteome</keyword>
<evidence type="ECO:0000256" key="9">
    <source>
        <dbReference type="ARBA" id="ARBA00022723"/>
    </source>
</evidence>
<evidence type="ECO:0000313" key="20">
    <source>
        <dbReference type="EMBL" id="MDT0268037.1"/>
    </source>
</evidence>
<dbReference type="Pfam" id="PF02518">
    <property type="entry name" value="HATPase_c"/>
    <property type="match status" value="1"/>
</dbReference>
<comment type="catalytic activity">
    <reaction evidence="1">
        <text>ATP + protein L-histidine = ADP + protein N-phospho-L-histidine.</text>
        <dbReference type="EC" id="2.7.13.3"/>
    </reaction>
</comment>
<dbReference type="InterPro" id="IPR004358">
    <property type="entry name" value="Sig_transdc_His_kin-like_C"/>
</dbReference>
<dbReference type="PIRSF" id="PIRSF037434">
    <property type="entry name" value="STHK_ChrS"/>
    <property type="match status" value="1"/>
</dbReference>
<protein>
    <recommendedName>
        <fullName evidence="5">Oxygen sensor histidine kinase NreB</fullName>
        <ecNumber evidence="4">2.7.13.3</ecNumber>
    </recommendedName>
    <alternativeName>
        <fullName evidence="15">Nitrogen regulation protein B</fullName>
    </alternativeName>
</protein>
<gene>
    <name evidence="20" type="ORF">RM844_17285</name>
</gene>
<dbReference type="InterPro" id="IPR036890">
    <property type="entry name" value="HATPase_C_sf"/>
</dbReference>
<dbReference type="PANTHER" id="PTHR24421">
    <property type="entry name" value="NITRATE/NITRITE SENSOR PROTEIN NARX-RELATED"/>
    <property type="match status" value="1"/>
</dbReference>
<evidence type="ECO:0000256" key="1">
    <source>
        <dbReference type="ARBA" id="ARBA00000085"/>
    </source>
</evidence>
<dbReference type="SMART" id="SM00387">
    <property type="entry name" value="HATPase_c"/>
    <property type="match status" value="1"/>
</dbReference>
<dbReference type="PROSITE" id="PS50109">
    <property type="entry name" value="HIS_KIN"/>
    <property type="match status" value="1"/>
</dbReference>
<comment type="function">
    <text evidence="14">Member of the two-component regulatory system NreB/NreC involved in the control of dissimilatory nitrate/nitrite reduction in response to oxygen. NreB functions as a direct oxygen sensor histidine kinase which is autophosphorylated, in the absence of oxygen, probably at the conserved histidine residue, and transfers its phosphate group probably to a conserved aspartate residue of NreC. NreB/NreC activates the expression of the nitrate (narGHJI) and nitrite (nir) reductase operons, as well as the putative nitrate transporter gene narT.</text>
</comment>
<feature type="region of interest" description="Disordered" evidence="17">
    <location>
        <begin position="225"/>
        <end position="246"/>
    </location>
</feature>
<keyword evidence="18" id="KW-1133">Transmembrane helix</keyword>
<dbReference type="InterPro" id="IPR005467">
    <property type="entry name" value="His_kinase_dom"/>
</dbReference>
<comment type="caution">
    <text evidence="20">The sequence shown here is derived from an EMBL/GenBank/DDBJ whole genome shotgun (WGS) entry which is preliminary data.</text>
</comment>
<keyword evidence="9" id="KW-0479">Metal-binding</keyword>
<evidence type="ECO:0000256" key="2">
    <source>
        <dbReference type="ARBA" id="ARBA00001966"/>
    </source>
</evidence>
<feature type="transmembrane region" description="Helical" evidence="18">
    <location>
        <begin position="67"/>
        <end position="88"/>
    </location>
</feature>
<dbReference type="InterPro" id="IPR003594">
    <property type="entry name" value="HATPase_dom"/>
</dbReference>
<evidence type="ECO:0000256" key="16">
    <source>
        <dbReference type="SAM" id="Coils"/>
    </source>
</evidence>
<dbReference type="EMBL" id="JAVREO010000009">
    <property type="protein sequence ID" value="MDT0268037.1"/>
    <property type="molecule type" value="Genomic_DNA"/>
</dbReference>
<keyword evidence="10 20" id="KW-0418">Kinase</keyword>
<dbReference type="PANTHER" id="PTHR24421:SF62">
    <property type="entry name" value="SENSORY TRANSDUCTION HISTIDINE KINASE"/>
    <property type="match status" value="1"/>
</dbReference>
<accession>A0ABU2JSS0</accession>
<dbReference type="PRINTS" id="PR00344">
    <property type="entry name" value="BCTRLSENSOR"/>
</dbReference>
<evidence type="ECO:0000256" key="17">
    <source>
        <dbReference type="SAM" id="MobiDB-lite"/>
    </source>
</evidence>
<feature type="transmembrane region" description="Helical" evidence="18">
    <location>
        <begin position="12"/>
        <end position="29"/>
    </location>
</feature>
<evidence type="ECO:0000256" key="5">
    <source>
        <dbReference type="ARBA" id="ARBA00017322"/>
    </source>
</evidence>
<evidence type="ECO:0000256" key="4">
    <source>
        <dbReference type="ARBA" id="ARBA00012438"/>
    </source>
</evidence>
<keyword evidence="8" id="KW-0808">Transferase</keyword>
<evidence type="ECO:0000256" key="10">
    <source>
        <dbReference type="ARBA" id="ARBA00022777"/>
    </source>
</evidence>
<dbReference type="Proteomes" id="UP001183410">
    <property type="component" value="Unassembled WGS sequence"/>
</dbReference>
<keyword evidence="12" id="KW-0902">Two-component regulatory system</keyword>
<keyword evidence="18" id="KW-0472">Membrane</keyword>
<keyword evidence="11" id="KW-0408">Iron</keyword>
<keyword evidence="18" id="KW-0812">Transmembrane</keyword>
<evidence type="ECO:0000256" key="3">
    <source>
        <dbReference type="ARBA" id="ARBA00004496"/>
    </source>
</evidence>
<dbReference type="InterPro" id="IPR050482">
    <property type="entry name" value="Sensor_HK_TwoCompSys"/>
</dbReference>
<dbReference type="RefSeq" id="WP_311668122.1">
    <property type="nucleotide sequence ID" value="NZ_JAVREO010000009.1"/>
</dbReference>
<organism evidence="20 21">
    <name type="scientific">Streptomyces chisholmiae</name>
    <dbReference type="NCBI Taxonomy" id="3075540"/>
    <lineage>
        <taxon>Bacteria</taxon>
        <taxon>Bacillati</taxon>
        <taxon>Actinomycetota</taxon>
        <taxon>Actinomycetes</taxon>
        <taxon>Kitasatosporales</taxon>
        <taxon>Streptomycetaceae</taxon>
        <taxon>Streptomyces</taxon>
    </lineage>
</organism>
<evidence type="ECO:0000256" key="7">
    <source>
        <dbReference type="ARBA" id="ARBA00022490"/>
    </source>
</evidence>
<keyword evidence="16" id="KW-0175">Coiled coil</keyword>
<keyword evidence="6" id="KW-0004">4Fe-4S</keyword>
<evidence type="ECO:0000256" key="6">
    <source>
        <dbReference type="ARBA" id="ARBA00022485"/>
    </source>
</evidence>
<name>A0ABU2JSS0_9ACTN</name>
<evidence type="ECO:0000256" key="14">
    <source>
        <dbReference type="ARBA" id="ARBA00024827"/>
    </source>
</evidence>
<comment type="subcellular location">
    <subcellularLocation>
        <location evidence="3">Cytoplasm</location>
    </subcellularLocation>
</comment>
<dbReference type="InterPro" id="IPR011712">
    <property type="entry name" value="Sig_transdc_His_kin_sub3_dim/P"/>
</dbReference>